<name>A0ABU1HMS7_9MICO</name>
<evidence type="ECO:0000256" key="2">
    <source>
        <dbReference type="ARBA" id="ARBA00022692"/>
    </source>
</evidence>
<keyword evidence="2 5" id="KW-0812">Transmembrane</keyword>
<evidence type="ECO:0000256" key="1">
    <source>
        <dbReference type="ARBA" id="ARBA00004141"/>
    </source>
</evidence>
<feature type="transmembrane region" description="Helical" evidence="5">
    <location>
        <begin position="325"/>
        <end position="344"/>
    </location>
</feature>
<dbReference type="InterPro" id="IPR049453">
    <property type="entry name" value="Memb_transporter_dom"/>
</dbReference>
<dbReference type="Pfam" id="PF13515">
    <property type="entry name" value="FUSC_2"/>
    <property type="match status" value="1"/>
</dbReference>
<evidence type="ECO:0000256" key="4">
    <source>
        <dbReference type="ARBA" id="ARBA00023136"/>
    </source>
</evidence>
<keyword evidence="8" id="KW-1185">Reference proteome</keyword>
<comment type="subcellular location">
    <subcellularLocation>
        <location evidence="1">Membrane</location>
        <topology evidence="1">Multi-pass membrane protein</topology>
    </subcellularLocation>
</comment>
<accession>A0ABU1HMS7</accession>
<evidence type="ECO:0000256" key="3">
    <source>
        <dbReference type="ARBA" id="ARBA00022989"/>
    </source>
</evidence>
<keyword evidence="3 5" id="KW-1133">Transmembrane helix</keyword>
<feature type="transmembrane region" description="Helical" evidence="5">
    <location>
        <begin position="292"/>
        <end position="313"/>
    </location>
</feature>
<organism evidence="7 8">
    <name type="scientific">Microbacterium foliorum</name>
    <dbReference type="NCBI Taxonomy" id="104336"/>
    <lineage>
        <taxon>Bacteria</taxon>
        <taxon>Bacillati</taxon>
        <taxon>Actinomycetota</taxon>
        <taxon>Actinomycetes</taxon>
        <taxon>Micrococcales</taxon>
        <taxon>Microbacteriaceae</taxon>
        <taxon>Microbacterium</taxon>
    </lineage>
</organism>
<evidence type="ECO:0000313" key="8">
    <source>
        <dbReference type="Proteomes" id="UP001249291"/>
    </source>
</evidence>
<dbReference type="Proteomes" id="UP001249291">
    <property type="component" value="Unassembled WGS sequence"/>
</dbReference>
<feature type="transmembrane region" description="Helical" evidence="5">
    <location>
        <begin position="96"/>
        <end position="113"/>
    </location>
</feature>
<comment type="caution">
    <text evidence="7">The sequence shown here is derived from an EMBL/GenBank/DDBJ whole genome shotgun (WGS) entry which is preliminary data.</text>
</comment>
<feature type="transmembrane region" description="Helical" evidence="5">
    <location>
        <begin position="120"/>
        <end position="141"/>
    </location>
</feature>
<dbReference type="EMBL" id="JAVIZQ010000001">
    <property type="protein sequence ID" value="MDR6141146.1"/>
    <property type="molecule type" value="Genomic_DNA"/>
</dbReference>
<protein>
    <submittedName>
        <fullName evidence="7">Membrane protein YccC</fullName>
    </submittedName>
</protein>
<feature type="transmembrane region" description="Helical" evidence="5">
    <location>
        <begin position="36"/>
        <end position="59"/>
    </location>
</feature>
<proteinExistence type="predicted"/>
<gene>
    <name evidence="7" type="ORF">QE375_000700</name>
</gene>
<feature type="domain" description="Integral membrane bound transporter" evidence="6">
    <location>
        <begin position="207"/>
        <end position="333"/>
    </location>
</feature>
<feature type="transmembrane region" description="Helical" evidence="5">
    <location>
        <begin position="71"/>
        <end position="90"/>
    </location>
</feature>
<feature type="transmembrane region" description="Helical" evidence="5">
    <location>
        <begin position="147"/>
        <end position="170"/>
    </location>
</feature>
<evidence type="ECO:0000313" key="7">
    <source>
        <dbReference type="EMBL" id="MDR6141146.1"/>
    </source>
</evidence>
<dbReference type="RefSeq" id="WP_309687637.1">
    <property type="nucleotide sequence ID" value="NZ_JAVIZQ010000001.1"/>
</dbReference>
<sequence>MSAARIARALVYFAPAPRAWVPAIQAAIAVAGPPAVFAAFGQLRLGLLAAFGALIVLYLSGQSRRERAAKLPVIAVGFLVGTVIGISTGGSLPTSLLAMGIVAVVFSYVSLAFDVGPPGAIFPVLTAGSMGQLTAPVSMGGGGVDPLIVVSVVALGVVTGYIVIVAPLALRRVRVDDAKLPHDYRWTYSWGPDSVRIFARLTVAIVLAVLASSSLGLHHVGWVLLAVISILQKDSDLHLGTLRMAQRLIGTALGVCIALIFMLWIPEGFALVAVVGGLVFGFVFFIRSNLMFTLMVVTPMALLLVAGGSRPLLEASIGTRIIDTVVGGAVAATVLTTVAVSSRWKLSGNRTPNVKKGA</sequence>
<feature type="transmembrane region" description="Helical" evidence="5">
    <location>
        <begin position="269"/>
        <end position="286"/>
    </location>
</feature>
<reference evidence="7 8" key="1">
    <citation type="submission" date="2023-08" db="EMBL/GenBank/DDBJ databases">
        <title>Functional and genomic diversity of the sorghum phyllosphere microbiome.</title>
        <authorList>
            <person name="Shade A."/>
        </authorList>
    </citation>
    <scope>NUCLEOTIDE SEQUENCE [LARGE SCALE GENOMIC DNA]</scope>
    <source>
        <strain evidence="7 8">SORGH_AS_0445</strain>
    </source>
</reference>
<evidence type="ECO:0000256" key="5">
    <source>
        <dbReference type="SAM" id="Phobius"/>
    </source>
</evidence>
<evidence type="ECO:0000259" key="6">
    <source>
        <dbReference type="Pfam" id="PF13515"/>
    </source>
</evidence>
<keyword evidence="4 5" id="KW-0472">Membrane</keyword>
<feature type="transmembrane region" description="Helical" evidence="5">
    <location>
        <begin position="203"/>
        <end position="232"/>
    </location>
</feature>
<feature type="transmembrane region" description="Helical" evidence="5">
    <location>
        <begin position="244"/>
        <end position="264"/>
    </location>
</feature>